<dbReference type="AlphaFoldDB" id="A0A0A9EUY7"/>
<protein>
    <submittedName>
        <fullName evidence="1">Uncharacterized protein</fullName>
    </submittedName>
</protein>
<name>A0A0A9EUY7_ARUDO</name>
<dbReference type="EMBL" id="GBRH01198033">
    <property type="protein sequence ID" value="JAD99862.1"/>
    <property type="molecule type" value="Transcribed_RNA"/>
</dbReference>
<evidence type="ECO:0000313" key="1">
    <source>
        <dbReference type="EMBL" id="JAD99862.1"/>
    </source>
</evidence>
<reference evidence="1" key="2">
    <citation type="journal article" date="2015" name="Data Brief">
        <title>Shoot transcriptome of the giant reed, Arundo donax.</title>
        <authorList>
            <person name="Barrero R.A."/>
            <person name="Guerrero F.D."/>
            <person name="Moolhuijzen P."/>
            <person name="Goolsby J.A."/>
            <person name="Tidwell J."/>
            <person name="Bellgard S.E."/>
            <person name="Bellgard M.I."/>
        </authorList>
    </citation>
    <scope>NUCLEOTIDE SEQUENCE</scope>
    <source>
        <tissue evidence="1">Shoot tissue taken approximately 20 cm above the soil surface</tissue>
    </source>
</reference>
<reference evidence="1" key="1">
    <citation type="submission" date="2014-09" db="EMBL/GenBank/DDBJ databases">
        <authorList>
            <person name="Magalhaes I.L.F."/>
            <person name="Oliveira U."/>
            <person name="Santos F.R."/>
            <person name="Vidigal T.H.D.A."/>
            <person name="Brescovit A.D."/>
            <person name="Santos A.J."/>
        </authorList>
    </citation>
    <scope>NUCLEOTIDE SEQUENCE</scope>
    <source>
        <tissue evidence="1">Shoot tissue taken approximately 20 cm above the soil surface</tissue>
    </source>
</reference>
<proteinExistence type="predicted"/>
<accession>A0A0A9EUY7</accession>
<sequence>MHAPTLNHVSTSICYLTSLVRSASPCIHTDQVRQRLKKKQPENKTLQN</sequence>
<organism evidence="1">
    <name type="scientific">Arundo donax</name>
    <name type="common">Giant reed</name>
    <name type="synonym">Donax arundinaceus</name>
    <dbReference type="NCBI Taxonomy" id="35708"/>
    <lineage>
        <taxon>Eukaryota</taxon>
        <taxon>Viridiplantae</taxon>
        <taxon>Streptophyta</taxon>
        <taxon>Embryophyta</taxon>
        <taxon>Tracheophyta</taxon>
        <taxon>Spermatophyta</taxon>
        <taxon>Magnoliopsida</taxon>
        <taxon>Liliopsida</taxon>
        <taxon>Poales</taxon>
        <taxon>Poaceae</taxon>
        <taxon>PACMAD clade</taxon>
        <taxon>Arundinoideae</taxon>
        <taxon>Arundineae</taxon>
        <taxon>Arundo</taxon>
    </lineage>
</organism>